<gene>
    <name evidence="5" type="ORF">Amon01_000655800</name>
</gene>
<dbReference type="AlphaFoldDB" id="A0A9W6YX09"/>
<dbReference type="SUPFAM" id="SSF53474">
    <property type="entry name" value="alpha/beta-Hydrolases"/>
    <property type="match status" value="1"/>
</dbReference>
<dbReference type="GO" id="GO:0004622">
    <property type="term" value="F:phosphatidylcholine lysophospholipase activity"/>
    <property type="evidence" value="ECO:0007669"/>
    <property type="project" value="TreeGrafter"/>
</dbReference>
<dbReference type="InterPro" id="IPR007751">
    <property type="entry name" value="DUF676_lipase-like"/>
</dbReference>
<comment type="caution">
    <text evidence="5">The sequence shown here is derived from an EMBL/GenBank/DDBJ whole genome shotgun (WGS) entry which is preliminary data.</text>
</comment>
<evidence type="ECO:0000313" key="6">
    <source>
        <dbReference type="Proteomes" id="UP001165063"/>
    </source>
</evidence>
<evidence type="ECO:0000259" key="4">
    <source>
        <dbReference type="Pfam" id="PF05057"/>
    </source>
</evidence>
<feature type="region of interest" description="Disordered" evidence="3">
    <location>
        <begin position="20"/>
        <end position="69"/>
    </location>
</feature>
<keyword evidence="2" id="KW-0443">Lipid metabolism</keyword>
<keyword evidence="6" id="KW-1185">Reference proteome</keyword>
<evidence type="ECO:0000256" key="1">
    <source>
        <dbReference type="ARBA" id="ARBA00007920"/>
    </source>
</evidence>
<reference evidence="5" key="1">
    <citation type="submission" date="2023-04" db="EMBL/GenBank/DDBJ databases">
        <title>Ambrosiozyma monospora NBRC 1965.</title>
        <authorList>
            <person name="Ichikawa N."/>
            <person name="Sato H."/>
            <person name="Tonouchi N."/>
        </authorList>
    </citation>
    <scope>NUCLEOTIDE SEQUENCE</scope>
    <source>
        <strain evidence="5">NBRC 1965</strain>
    </source>
</reference>
<evidence type="ECO:0000256" key="3">
    <source>
        <dbReference type="SAM" id="MobiDB-lite"/>
    </source>
</evidence>
<dbReference type="GO" id="GO:0005811">
    <property type="term" value="C:lipid droplet"/>
    <property type="evidence" value="ECO:0007669"/>
    <property type="project" value="TreeGrafter"/>
</dbReference>
<dbReference type="PANTHER" id="PTHR12482:SF24">
    <property type="entry name" value="LIPID DROPLET PHOSPHOLIPASE 1"/>
    <property type="match status" value="1"/>
</dbReference>
<proteinExistence type="inferred from homology"/>
<dbReference type="OrthoDB" id="273452at2759"/>
<evidence type="ECO:0000313" key="5">
    <source>
        <dbReference type="EMBL" id="GMG41885.1"/>
    </source>
</evidence>
<organism evidence="5 6">
    <name type="scientific">Ambrosiozyma monospora</name>
    <name type="common">Yeast</name>
    <name type="synonym">Endomycopsis monosporus</name>
    <dbReference type="NCBI Taxonomy" id="43982"/>
    <lineage>
        <taxon>Eukaryota</taxon>
        <taxon>Fungi</taxon>
        <taxon>Dikarya</taxon>
        <taxon>Ascomycota</taxon>
        <taxon>Saccharomycotina</taxon>
        <taxon>Pichiomycetes</taxon>
        <taxon>Pichiales</taxon>
        <taxon>Pichiaceae</taxon>
        <taxon>Ambrosiozyma</taxon>
    </lineage>
</organism>
<feature type="domain" description="DUF676" evidence="4">
    <location>
        <begin position="73"/>
        <end position="263"/>
    </location>
</feature>
<dbReference type="PANTHER" id="PTHR12482">
    <property type="entry name" value="LIPASE ROG1-RELATED-RELATED"/>
    <property type="match status" value="1"/>
</dbReference>
<dbReference type="GO" id="GO:0016042">
    <property type="term" value="P:lipid catabolic process"/>
    <property type="evidence" value="ECO:0007669"/>
    <property type="project" value="UniProtKB-KW"/>
</dbReference>
<evidence type="ECO:0000256" key="2">
    <source>
        <dbReference type="ARBA" id="ARBA00022963"/>
    </source>
</evidence>
<dbReference type="EMBL" id="BSXU01004227">
    <property type="protein sequence ID" value="GMG41885.1"/>
    <property type="molecule type" value="Genomic_DNA"/>
</dbReference>
<dbReference type="Proteomes" id="UP001165063">
    <property type="component" value="Unassembled WGS sequence"/>
</dbReference>
<dbReference type="Pfam" id="PF05057">
    <property type="entry name" value="DUF676"/>
    <property type="match status" value="1"/>
</dbReference>
<sequence>MGFNPLNFLWSLFPKNTIQKTNSSKPAESNSIMTNQHQTQLPDSDNSASSLKLSNQSTKEQQRQNQNQIKKPKDGHLFVLVHGLWGDASNMNVLEQILQDCVKDLHGTNEQVYSLKPRTFGYLKTYDGVKALGHHVIKEILFEIERLKLEENVTITKFSIVGYSLGGLIARYCLGELLECGFFNEIEPCIFTTFATPHLGVRFFKTERCWDRIANFLGTHFLGQSGRDLFIHNSDILPQLAERNSKYFKALTMFKKRILLANVN</sequence>
<dbReference type="GO" id="GO:0047372">
    <property type="term" value="F:monoacylglycerol lipase activity"/>
    <property type="evidence" value="ECO:0007669"/>
    <property type="project" value="TreeGrafter"/>
</dbReference>
<protein>
    <submittedName>
        <fullName evidence="5">Unnamed protein product</fullName>
    </submittedName>
</protein>
<dbReference type="InterPro" id="IPR044294">
    <property type="entry name" value="Lipase-like"/>
</dbReference>
<keyword evidence="2" id="KW-0442">Lipid degradation</keyword>
<comment type="similarity">
    <text evidence="1">Belongs to the putative lipase ROG1 family.</text>
</comment>
<dbReference type="Gene3D" id="3.40.50.1820">
    <property type="entry name" value="alpha/beta hydrolase"/>
    <property type="match status" value="1"/>
</dbReference>
<accession>A0A9W6YX09</accession>
<name>A0A9W6YX09_AMBMO</name>
<dbReference type="InterPro" id="IPR029058">
    <property type="entry name" value="AB_hydrolase_fold"/>
</dbReference>